<evidence type="ECO:0000313" key="4">
    <source>
        <dbReference type="Proteomes" id="UP000186922"/>
    </source>
</evidence>
<keyword evidence="4" id="KW-1185">Reference proteome</keyword>
<dbReference type="EMBL" id="BDGG01000003">
    <property type="protein sequence ID" value="GAU95306.1"/>
    <property type="molecule type" value="Genomic_DNA"/>
</dbReference>
<gene>
    <name evidence="3" type="primary">RvY_06947</name>
    <name evidence="3" type="synonym">RvY_06947.3</name>
    <name evidence="3" type="ORF">RvY_06947-3</name>
</gene>
<evidence type="ECO:0000313" key="3">
    <source>
        <dbReference type="EMBL" id="GAU95306.1"/>
    </source>
</evidence>
<evidence type="ECO:0000256" key="1">
    <source>
        <dbReference type="SAM" id="Coils"/>
    </source>
</evidence>
<feature type="region of interest" description="Disordered" evidence="2">
    <location>
        <begin position="131"/>
        <end position="153"/>
    </location>
</feature>
<protein>
    <submittedName>
        <fullName evidence="3">Uncharacterized protein</fullName>
    </submittedName>
</protein>
<name>A0A1D1V0B9_RAMVA</name>
<evidence type="ECO:0000256" key="2">
    <source>
        <dbReference type="SAM" id="MobiDB-lite"/>
    </source>
</evidence>
<reference evidence="3 4" key="1">
    <citation type="journal article" date="2016" name="Nat. Commun.">
        <title>Extremotolerant tardigrade genome and improved radiotolerance of human cultured cells by tardigrade-unique protein.</title>
        <authorList>
            <person name="Hashimoto T."/>
            <person name="Horikawa D.D."/>
            <person name="Saito Y."/>
            <person name="Kuwahara H."/>
            <person name="Kozuka-Hata H."/>
            <person name="Shin-I T."/>
            <person name="Minakuchi Y."/>
            <person name="Ohishi K."/>
            <person name="Motoyama A."/>
            <person name="Aizu T."/>
            <person name="Enomoto A."/>
            <person name="Kondo K."/>
            <person name="Tanaka S."/>
            <person name="Hara Y."/>
            <person name="Koshikawa S."/>
            <person name="Sagara H."/>
            <person name="Miura T."/>
            <person name="Yokobori S."/>
            <person name="Miyagawa K."/>
            <person name="Suzuki Y."/>
            <person name="Kubo T."/>
            <person name="Oyama M."/>
            <person name="Kohara Y."/>
            <person name="Fujiyama A."/>
            <person name="Arakawa K."/>
            <person name="Katayama T."/>
            <person name="Toyoda A."/>
            <person name="Kunieda T."/>
        </authorList>
    </citation>
    <scope>NUCLEOTIDE SEQUENCE [LARGE SCALE GENOMIC DNA]</scope>
    <source>
        <strain evidence="3 4">YOKOZUNA-1</strain>
    </source>
</reference>
<proteinExistence type="predicted"/>
<sequence length="153" mass="17373">MPQENMFAPIAWSPKKKVLIRLSRVTAMECTTTDSLQEEIASVRLEAERKDEELAKLKRELEASRINKERELSLLKEQHKADYDRLQTELNLKNQELAKVSNLVSLFGAPSGLPYGERQNQFVRLPVGRPAFPSGAPHEPPVPPAGYFRPLPR</sequence>
<comment type="caution">
    <text evidence="3">The sequence shown here is derived from an EMBL/GenBank/DDBJ whole genome shotgun (WGS) entry which is preliminary data.</text>
</comment>
<dbReference type="AlphaFoldDB" id="A0A1D1V0B9"/>
<organism evidence="3 4">
    <name type="scientific">Ramazzottius varieornatus</name>
    <name type="common">Water bear</name>
    <name type="synonym">Tardigrade</name>
    <dbReference type="NCBI Taxonomy" id="947166"/>
    <lineage>
        <taxon>Eukaryota</taxon>
        <taxon>Metazoa</taxon>
        <taxon>Ecdysozoa</taxon>
        <taxon>Tardigrada</taxon>
        <taxon>Eutardigrada</taxon>
        <taxon>Parachela</taxon>
        <taxon>Hypsibioidea</taxon>
        <taxon>Ramazzottiidae</taxon>
        <taxon>Ramazzottius</taxon>
    </lineage>
</organism>
<feature type="coiled-coil region" evidence="1">
    <location>
        <begin position="33"/>
        <end position="103"/>
    </location>
</feature>
<keyword evidence="1" id="KW-0175">Coiled coil</keyword>
<accession>A0A1D1V0B9</accession>
<dbReference type="Proteomes" id="UP000186922">
    <property type="component" value="Unassembled WGS sequence"/>
</dbReference>